<dbReference type="EMBL" id="CAJNOL010001018">
    <property type="protein sequence ID" value="CAF1266344.1"/>
    <property type="molecule type" value="Genomic_DNA"/>
</dbReference>
<gene>
    <name evidence="3" type="ORF">JXQ802_LOCUS27753</name>
    <name evidence="2" type="ORF">PYM288_LOCUS17039</name>
</gene>
<comment type="caution">
    <text evidence="3">The sequence shown here is derived from an EMBL/GenBank/DDBJ whole genome shotgun (WGS) entry which is preliminary data.</text>
</comment>
<dbReference type="Pfam" id="PF13527">
    <property type="entry name" value="Acetyltransf_9"/>
    <property type="match status" value="1"/>
</dbReference>
<dbReference type="EMBL" id="CAJNOH010000466">
    <property type="protein sequence ID" value="CAF1048963.1"/>
    <property type="molecule type" value="Genomic_DNA"/>
</dbReference>
<dbReference type="PROSITE" id="PS51186">
    <property type="entry name" value="GNAT"/>
    <property type="match status" value="1"/>
</dbReference>
<dbReference type="SUPFAM" id="SSF55729">
    <property type="entry name" value="Acyl-CoA N-acyltransferases (Nat)"/>
    <property type="match status" value="1"/>
</dbReference>
<accession>A0A815AYU2</accession>
<evidence type="ECO:0000313" key="3">
    <source>
        <dbReference type="EMBL" id="CAF1266344.1"/>
    </source>
</evidence>
<dbReference type="Proteomes" id="UP000663854">
    <property type="component" value="Unassembled WGS sequence"/>
</dbReference>
<name>A0A815AYU2_9BILA</name>
<dbReference type="Gene3D" id="3.40.630.30">
    <property type="match status" value="1"/>
</dbReference>
<dbReference type="AlphaFoldDB" id="A0A815AYU2"/>
<evidence type="ECO:0000313" key="2">
    <source>
        <dbReference type="EMBL" id="CAF1048963.1"/>
    </source>
</evidence>
<evidence type="ECO:0000259" key="1">
    <source>
        <dbReference type="PROSITE" id="PS51186"/>
    </source>
</evidence>
<protein>
    <recommendedName>
        <fullName evidence="1">N-acetyltransferase domain-containing protein</fullName>
    </recommendedName>
</protein>
<sequence>MMTSAVGNDTLSIVYRPIQHHEQQQVIDLHYAVFGARFKSGYYDRCFMPTASPQYKEGDTLGAWCDGKLVSTVHIRRLIIRSGDDNVEYRCGNIVGVATLEEYRKQGYSRELLRMTIDKMKERNEFDISFLRTQIPKHYSILEWEQISIPSHIIVEWKNFNFESSNVEWRSTVDVVSTDGQFLLKIHSNKACAYQFD</sequence>
<dbReference type="CDD" id="cd04301">
    <property type="entry name" value="NAT_SF"/>
    <property type="match status" value="1"/>
</dbReference>
<evidence type="ECO:0000313" key="4">
    <source>
        <dbReference type="Proteomes" id="UP000663870"/>
    </source>
</evidence>
<feature type="domain" description="N-acetyltransferase" evidence="1">
    <location>
        <begin position="13"/>
        <end position="161"/>
    </location>
</feature>
<dbReference type="GO" id="GO:0016747">
    <property type="term" value="F:acyltransferase activity, transferring groups other than amino-acyl groups"/>
    <property type="evidence" value="ECO:0007669"/>
    <property type="project" value="InterPro"/>
</dbReference>
<dbReference type="InterPro" id="IPR000182">
    <property type="entry name" value="GNAT_dom"/>
</dbReference>
<dbReference type="InterPro" id="IPR016181">
    <property type="entry name" value="Acyl_CoA_acyltransferase"/>
</dbReference>
<keyword evidence="4" id="KW-1185">Reference proteome</keyword>
<organism evidence="3 4">
    <name type="scientific">Rotaria sordida</name>
    <dbReference type="NCBI Taxonomy" id="392033"/>
    <lineage>
        <taxon>Eukaryota</taxon>
        <taxon>Metazoa</taxon>
        <taxon>Spiralia</taxon>
        <taxon>Gnathifera</taxon>
        <taxon>Rotifera</taxon>
        <taxon>Eurotatoria</taxon>
        <taxon>Bdelloidea</taxon>
        <taxon>Philodinida</taxon>
        <taxon>Philodinidae</taxon>
        <taxon>Rotaria</taxon>
    </lineage>
</organism>
<proteinExistence type="predicted"/>
<reference evidence="3" key="1">
    <citation type="submission" date="2021-02" db="EMBL/GenBank/DDBJ databases">
        <authorList>
            <person name="Nowell W R."/>
        </authorList>
    </citation>
    <scope>NUCLEOTIDE SEQUENCE</scope>
</reference>
<dbReference type="Proteomes" id="UP000663870">
    <property type="component" value="Unassembled WGS sequence"/>
</dbReference>